<dbReference type="PANTHER" id="PTHR10057:SF0">
    <property type="entry name" value="TRANSLOCATOR PROTEIN"/>
    <property type="match status" value="1"/>
</dbReference>
<dbReference type="OrthoDB" id="9795496at2"/>
<feature type="transmembrane region" description="Helical" evidence="6">
    <location>
        <begin position="100"/>
        <end position="120"/>
    </location>
</feature>
<dbReference type="InterPro" id="IPR038330">
    <property type="entry name" value="TspO/MBR-related_sf"/>
</dbReference>
<feature type="transmembrane region" description="Helical" evidence="6">
    <location>
        <begin position="45"/>
        <end position="65"/>
    </location>
</feature>
<comment type="caution">
    <text evidence="7">The sequence shown here is derived from an EMBL/GenBank/DDBJ whole genome shotgun (WGS) entry which is preliminary data.</text>
</comment>
<evidence type="ECO:0000256" key="2">
    <source>
        <dbReference type="ARBA" id="ARBA00007524"/>
    </source>
</evidence>
<dbReference type="FunFam" id="1.20.1260.100:FF:000001">
    <property type="entry name" value="translocator protein 2"/>
    <property type="match status" value="1"/>
</dbReference>
<dbReference type="GO" id="GO:0033013">
    <property type="term" value="P:tetrapyrrole metabolic process"/>
    <property type="evidence" value="ECO:0007669"/>
    <property type="project" value="UniProtKB-ARBA"/>
</dbReference>
<feature type="transmembrane region" description="Helical" evidence="6">
    <location>
        <begin position="71"/>
        <end position="93"/>
    </location>
</feature>
<dbReference type="AlphaFoldDB" id="A0A175RAM0"/>
<dbReference type="CDD" id="cd15904">
    <property type="entry name" value="TSPO_MBR"/>
    <property type="match status" value="1"/>
</dbReference>
<comment type="subcellular location">
    <subcellularLocation>
        <location evidence="1">Membrane</location>
        <topology evidence="1">Multi-pass membrane protein</topology>
    </subcellularLocation>
</comment>
<dbReference type="GO" id="GO:0016020">
    <property type="term" value="C:membrane"/>
    <property type="evidence" value="ECO:0007669"/>
    <property type="project" value="UniProtKB-SubCell"/>
</dbReference>
<dbReference type="Pfam" id="PF03073">
    <property type="entry name" value="TspO_MBR"/>
    <property type="match status" value="1"/>
</dbReference>
<dbReference type="PATRIC" id="fig|401562.3.peg.582"/>
<accession>A0A175RAM0</accession>
<dbReference type="EMBL" id="LDPZ01000013">
    <property type="protein sequence ID" value="KTQ96761.1"/>
    <property type="molecule type" value="Genomic_DNA"/>
</dbReference>
<dbReference type="InterPro" id="IPR004307">
    <property type="entry name" value="TspO_MBR"/>
</dbReference>
<evidence type="ECO:0000256" key="5">
    <source>
        <dbReference type="ARBA" id="ARBA00023136"/>
    </source>
</evidence>
<name>A0A175RAM0_9HYPH</name>
<evidence type="ECO:0000256" key="4">
    <source>
        <dbReference type="ARBA" id="ARBA00022989"/>
    </source>
</evidence>
<dbReference type="PIRSF" id="PIRSF005859">
    <property type="entry name" value="PBR"/>
    <property type="match status" value="1"/>
</dbReference>
<comment type="similarity">
    <text evidence="2">Belongs to the TspO/BZRP family.</text>
</comment>
<dbReference type="Gene3D" id="1.20.1260.100">
    <property type="entry name" value="TspO/MBR protein"/>
    <property type="match status" value="1"/>
</dbReference>
<evidence type="ECO:0000313" key="8">
    <source>
        <dbReference type="Proteomes" id="UP000078272"/>
    </source>
</evidence>
<protein>
    <submittedName>
        <fullName evidence="7">CrtK</fullName>
    </submittedName>
</protein>
<keyword evidence="4 6" id="KW-1133">Transmembrane helix</keyword>
<keyword evidence="5 6" id="KW-0472">Membrane</keyword>
<dbReference type="Proteomes" id="UP000078272">
    <property type="component" value="Unassembled WGS sequence"/>
</dbReference>
<evidence type="ECO:0000256" key="3">
    <source>
        <dbReference type="ARBA" id="ARBA00022692"/>
    </source>
</evidence>
<evidence type="ECO:0000256" key="6">
    <source>
        <dbReference type="SAM" id="Phobius"/>
    </source>
</evidence>
<dbReference type="PANTHER" id="PTHR10057">
    <property type="entry name" value="PERIPHERAL-TYPE BENZODIAZEPINE RECEPTOR"/>
    <property type="match status" value="1"/>
</dbReference>
<gene>
    <name evidence="7" type="ORF">NS226_06470</name>
</gene>
<feature type="transmembrane region" description="Helical" evidence="6">
    <location>
        <begin position="126"/>
        <end position="145"/>
    </location>
</feature>
<sequence>MTTSILILLGFILFSGLIAASGIVFKPGTWYQGLTKPSWTPPNRAFPIVWSVLYLLIAISGWLVWRQAGFVIIPFGIFLGQMILNFLWSMLFFGRRRPDLAFLDITLLGLAIAVNILAFWPYSRTAAFLLVPYLAWVCVAGALNLKVWQLNRDRGTFA</sequence>
<keyword evidence="3 6" id="KW-0812">Transmembrane</keyword>
<dbReference type="RefSeq" id="WP_058634284.1">
    <property type="nucleotide sequence ID" value="NZ_LDPZ01000013.1"/>
</dbReference>
<proteinExistence type="inferred from homology"/>
<dbReference type="STRING" id="401562.NS365_03915"/>
<reference evidence="7 8" key="1">
    <citation type="journal article" date="2016" name="Front. Microbiol.">
        <title>Genomic Resource of Rice Seed Associated Bacteria.</title>
        <authorList>
            <person name="Midha S."/>
            <person name="Bansal K."/>
            <person name="Sharma S."/>
            <person name="Kumar N."/>
            <person name="Patil P.P."/>
            <person name="Chaudhry V."/>
            <person name="Patil P.B."/>
        </authorList>
    </citation>
    <scope>NUCLEOTIDE SEQUENCE [LARGE SCALE GENOMIC DNA]</scope>
    <source>
        <strain evidence="7 8">NS226</strain>
    </source>
</reference>
<evidence type="ECO:0000313" key="7">
    <source>
        <dbReference type="EMBL" id="KTQ96761.1"/>
    </source>
</evidence>
<feature type="transmembrane region" description="Helical" evidence="6">
    <location>
        <begin position="6"/>
        <end position="25"/>
    </location>
</feature>
<evidence type="ECO:0000256" key="1">
    <source>
        <dbReference type="ARBA" id="ARBA00004141"/>
    </source>
</evidence>
<organism evidence="7 8">
    <name type="scientific">Aureimonas ureilytica</name>
    <dbReference type="NCBI Taxonomy" id="401562"/>
    <lineage>
        <taxon>Bacteria</taxon>
        <taxon>Pseudomonadati</taxon>
        <taxon>Pseudomonadota</taxon>
        <taxon>Alphaproteobacteria</taxon>
        <taxon>Hyphomicrobiales</taxon>
        <taxon>Aurantimonadaceae</taxon>
        <taxon>Aureimonas</taxon>
    </lineage>
</organism>